<dbReference type="InterPro" id="IPR001242">
    <property type="entry name" value="Condensation_dom"/>
</dbReference>
<accession>A0ABW2XJW4</accession>
<dbReference type="PANTHER" id="PTHR45527">
    <property type="entry name" value="NONRIBOSOMAL PEPTIDE SYNTHETASE"/>
    <property type="match status" value="1"/>
</dbReference>
<keyword evidence="6" id="KW-1185">Reference proteome</keyword>
<keyword evidence="3" id="KW-0597">Phosphoprotein</keyword>
<dbReference type="InterPro" id="IPR010071">
    <property type="entry name" value="AA_adenyl_dom"/>
</dbReference>
<evidence type="ECO:0000313" key="5">
    <source>
        <dbReference type="EMBL" id="MFD0684690.1"/>
    </source>
</evidence>
<dbReference type="CDD" id="cd19543">
    <property type="entry name" value="DCL_NRPS"/>
    <property type="match status" value="1"/>
</dbReference>
<dbReference type="EMBL" id="JBHTGP010000004">
    <property type="protein sequence ID" value="MFD0684690.1"/>
    <property type="molecule type" value="Genomic_DNA"/>
</dbReference>
<dbReference type="InterPro" id="IPR006162">
    <property type="entry name" value="Ppantetheine_attach_site"/>
</dbReference>
<dbReference type="CDD" id="cd12117">
    <property type="entry name" value="A_NRPS_Srf_like"/>
    <property type="match status" value="1"/>
</dbReference>
<dbReference type="InterPro" id="IPR020806">
    <property type="entry name" value="PKS_PP-bd"/>
</dbReference>
<dbReference type="Proteomes" id="UP001597063">
    <property type="component" value="Unassembled WGS sequence"/>
</dbReference>
<dbReference type="InterPro" id="IPR000873">
    <property type="entry name" value="AMP-dep_synth/lig_dom"/>
</dbReference>
<dbReference type="Gene3D" id="3.30.559.10">
    <property type="entry name" value="Chloramphenicol acetyltransferase-like domain"/>
    <property type="match status" value="1"/>
</dbReference>
<dbReference type="Gene3D" id="2.30.38.10">
    <property type="entry name" value="Luciferase, Domain 3"/>
    <property type="match status" value="1"/>
</dbReference>
<sequence length="1328" mass="142441">MTTKSQLEDILPLSPLQQGLFFHALYDSGHDVYTAQIVFDLRGPLDADALRAAAATLLRRHANLRAGFRQRKEGTPVQVVHRQVRLPWENADLSGLGEAEREAEARALAERERARPFDMAKPPLLRFLLIRLADDLHRMVFTNHHILLDGWSTPVLQTELFALYLAKGDDTGMPRVTPYKNYLAWLAQQDRSAAEEAWRRALDGVHEPTLVAPGASEPGTEPPGRVRRQLSEDLTAALGARARAQGVTLNTVLQLAWGMLVGGLTGGTDVVFGAAVSGRPPELPGVEQMIGLFINTLPVRVRVRPGDTVAQALTRLQAEQAALMAHHHLGLADIQRLAGTGTLFDTMTVLENYPFDPDAAGTSLGGLSLHDAGGYDATHYPLSLAAVPGRGLSLRLDHRSDLYSADDAERIMGRLVRILEAVAHRPDLPLGRVGTLDEAERDLVLRAWQGPATPRTPGTVTARFAEQRDRTPDAAAVRALGEPSAESTFTELTYAELDARANRLAHRLAALGVGRETPVAVLLERSAATVVATLAIIKAGGACAPIHHAYPRERMEWAVAEVGAPVLLTDTAMRDRVAGLDTAAHLLVLDDDPETDAQPSTDPGVACDPDQLAFVLFTSGSTGVPKGVMLRHRDAVGLATDGGLRGAHERVLVHSPHAFDASIYEIWTPLLNGGTAVVAPPGHLDGAALDAAIAAGDVTGLFITTTLFNLVADERPRAFARLREVLTGGEAGSPAAMRKVLAACPDTGVGHVYGPTEATTYTTHAAQRARLADPVETVPVLGRPMEDRQVYVLDAALRPVPPGVVGEAYIAGSGLGRGYLRRPGLTAERFVADPFGPPGGRMYRTGDLMRWRPDGTLEYVDRADGQVKVRGFRIELGEIEAVLASHPSVANVAVLAREDAPGAKSLVAYVIPQGSASAQALVPGAPTPATADRSAGLEGLKRYAAERLPGYMVPAAFVRLDTFPVGPNGKLDRRALPAPDYAEAAAGRDPATPEEERICGILAEVLGLDRVGADVSFFDLGGDSIAALRVVTRARQAGVELTPRDVFTHQTAEALARAGDPEDRLGFEVLLPIRASGTRPPLFLVHPAGGLAWSYLQFQRHLGPDQPVYGLQATGFTRPELPGSVEDMAEEYVRQIRTVQPSGPYHLGGWSLGGLVAYEMAVRLQAAGEEIGLLALIDAYHGQDLESEKREILPELLESIGVDARMVAEDGNPDMEQIMAVLAEREDALATLGEDDLVNVYRNYENGLHCAERYRPGPFRGDIVFFTALRDRTPESPTGPSNWGPLVDGGIEDYPLDAEHHLLMEPGTAAEMGAVLAAKLDKLRTAEG</sequence>
<dbReference type="InterPro" id="IPR029058">
    <property type="entry name" value="AB_hydrolase_fold"/>
</dbReference>
<dbReference type="InterPro" id="IPR001031">
    <property type="entry name" value="Thioesterase"/>
</dbReference>
<keyword evidence="2" id="KW-0596">Phosphopantetheine</keyword>
<dbReference type="InterPro" id="IPR020845">
    <property type="entry name" value="AMP-binding_CS"/>
</dbReference>
<dbReference type="InterPro" id="IPR023213">
    <property type="entry name" value="CAT-like_dom_sf"/>
</dbReference>
<dbReference type="PANTHER" id="PTHR45527:SF1">
    <property type="entry name" value="FATTY ACID SYNTHASE"/>
    <property type="match status" value="1"/>
</dbReference>
<dbReference type="Pfam" id="PF00550">
    <property type="entry name" value="PP-binding"/>
    <property type="match status" value="1"/>
</dbReference>
<evidence type="ECO:0000256" key="2">
    <source>
        <dbReference type="ARBA" id="ARBA00022450"/>
    </source>
</evidence>
<dbReference type="RefSeq" id="WP_242619309.1">
    <property type="nucleotide sequence ID" value="NZ_CAACUY010000062.1"/>
</dbReference>
<dbReference type="Pfam" id="PF00975">
    <property type="entry name" value="Thioesterase"/>
    <property type="match status" value="1"/>
</dbReference>
<dbReference type="SUPFAM" id="SSF56801">
    <property type="entry name" value="Acetyl-CoA synthetase-like"/>
    <property type="match status" value="1"/>
</dbReference>
<reference evidence="6" key="1">
    <citation type="journal article" date="2019" name="Int. J. Syst. Evol. Microbiol.">
        <title>The Global Catalogue of Microorganisms (GCM) 10K type strain sequencing project: providing services to taxonomists for standard genome sequencing and annotation.</title>
        <authorList>
            <consortium name="The Broad Institute Genomics Platform"/>
            <consortium name="The Broad Institute Genome Sequencing Center for Infectious Disease"/>
            <person name="Wu L."/>
            <person name="Ma J."/>
        </authorList>
    </citation>
    <scope>NUCLEOTIDE SEQUENCE [LARGE SCALE GENOMIC DNA]</scope>
    <source>
        <strain evidence="6">JCM 9371</strain>
    </source>
</reference>
<dbReference type="NCBIfam" id="TIGR01733">
    <property type="entry name" value="AA-adenyl-dom"/>
    <property type="match status" value="1"/>
</dbReference>
<dbReference type="Gene3D" id="3.30.559.30">
    <property type="entry name" value="Nonribosomal peptide synthetase, condensation domain"/>
    <property type="match status" value="1"/>
</dbReference>
<evidence type="ECO:0000256" key="3">
    <source>
        <dbReference type="ARBA" id="ARBA00022553"/>
    </source>
</evidence>
<dbReference type="Pfam" id="PF13193">
    <property type="entry name" value="AMP-binding_C"/>
    <property type="match status" value="1"/>
</dbReference>
<dbReference type="InterPro" id="IPR025110">
    <property type="entry name" value="AMP-bd_C"/>
</dbReference>
<dbReference type="SUPFAM" id="SSF53474">
    <property type="entry name" value="alpha/beta-Hydrolases"/>
    <property type="match status" value="1"/>
</dbReference>
<feature type="domain" description="Carrier" evidence="4">
    <location>
        <begin position="989"/>
        <end position="1063"/>
    </location>
</feature>
<dbReference type="PROSITE" id="PS00012">
    <property type="entry name" value="PHOSPHOPANTETHEINE"/>
    <property type="match status" value="1"/>
</dbReference>
<dbReference type="Pfam" id="PF00501">
    <property type="entry name" value="AMP-binding"/>
    <property type="match status" value="1"/>
</dbReference>
<dbReference type="Pfam" id="PF00668">
    <property type="entry name" value="Condensation"/>
    <property type="match status" value="1"/>
</dbReference>
<dbReference type="InterPro" id="IPR045851">
    <property type="entry name" value="AMP-bd_C_sf"/>
</dbReference>
<dbReference type="InterPro" id="IPR036736">
    <property type="entry name" value="ACP-like_sf"/>
</dbReference>
<dbReference type="SMART" id="SM00823">
    <property type="entry name" value="PKS_PP"/>
    <property type="match status" value="1"/>
</dbReference>
<dbReference type="PROSITE" id="PS50075">
    <property type="entry name" value="CARRIER"/>
    <property type="match status" value="1"/>
</dbReference>
<organism evidence="5 6">
    <name type="scientific">Actinomadura fibrosa</name>
    <dbReference type="NCBI Taxonomy" id="111802"/>
    <lineage>
        <taxon>Bacteria</taxon>
        <taxon>Bacillati</taxon>
        <taxon>Actinomycetota</taxon>
        <taxon>Actinomycetes</taxon>
        <taxon>Streptosporangiales</taxon>
        <taxon>Thermomonosporaceae</taxon>
        <taxon>Actinomadura</taxon>
    </lineage>
</organism>
<name>A0ABW2XJW4_9ACTN</name>
<proteinExistence type="predicted"/>
<comment type="caution">
    <text evidence="5">The sequence shown here is derived from an EMBL/GenBank/DDBJ whole genome shotgun (WGS) entry which is preliminary data.</text>
</comment>
<dbReference type="InterPro" id="IPR009081">
    <property type="entry name" value="PP-bd_ACP"/>
</dbReference>
<dbReference type="PROSITE" id="PS00455">
    <property type="entry name" value="AMP_BINDING"/>
    <property type="match status" value="1"/>
</dbReference>
<dbReference type="Gene3D" id="3.40.50.1820">
    <property type="entry name" value="alpha/beta hydrolase"/>
    <property type="match status" value="1"/>
</dbReference>
<gene>
    <name evidence="5" type="ORF">ACFQZM_09300</name>
</gene>
<dbReference type="Gene3D" id="3.30.300.30">
    <property type="match status" value="1"/>
</dbReference>
<protein>
    <submittedName>
        <fullName evidence="5">Amino acid adenylation domain-containing protein</fullName>
    </submittedName>
</protein>
<evidence type="ECO:0000259" key="4">
    <source>
        <dbReference type="PROSITE" id="PS50075"/>
    </source>
</evidence>
<dbReference type="SUPFAM" id="SSF47336">
    <property type="entry name" value="ACP-like"/>
    <property type="match status" value="1"/>
</dbReference>
<comment type="cofactor">
    <cofactor evidence="1">
        <name>pantetheine 4'-phosphate</name>
        <dbReference type="ChEBI" id="CHEBI:47942"/>
    </cofactor>
</comment>
<evidence type="ECO:0000256" key="1">
    <source>
        <dbReference type="ARBA" id="ARBA00001957"/>
    </source>
</evidence>
<dbReference type="SUPFAM" id="SSF52777">
    <property type="entry name" value="CoA-dependent acyltransferases"/>
    <property type="match status" value="2"/>
</dbReference>
<evidence type="ECO:0000313" key="6">
    <source>
        <dbReference type="Proteomes" id="UP001597063"/>
    </source>
</evidence>
<dbReference type="Gene3D" id="3.40.50.980">
    <property type="match status" value="2"/>
</dbReference>